<dbReference type="AlphaFoldDB" id="A0AAE1TMB4"/>
<feature type="region of interest" description="Disordered" evidence="1">
    <location>
        <begin position="22"/>
        <end position="66"/>
    </location>
</feature>
<protein>
    <submittedName>
        <fullName evidence="2">Uncharacterized protein</fullName>
    </submittedName>
</protein>
<name>A0AAE1TMB4_9EUCA</name>
<proteinExistence type="predicted"/>
<dbReference type="Proteomes" id="UP001292094">
    <property type="component" value="Unassembled WGS sequence"/>
</dbReference>
<evidence type="ECO:0000256" key="1">
    <source>
        <dbReference type="SAM" id="MobiDB-lite"/>
    </source>
</evidence>
<keyword evidence="3" id="KW-1185">Reference proteome</keyword>
<comment type="caution">
    <text evidence="2">The sequence shown here is derived from an EMBL/GenBank/DDBJ whole genome shotgun (WGS) entry which is preliminary data.</text>
</comment>
<feature type="compositionally biased region" description="Polar residues" evidence="1">
    <location>
        <begin position="26"/>
        <end position="44"/>
    </location>
</feature>
<evidence type="ECO:0000313" key="2">
    <source>
        <dbReference type="EMBL" id="KAK4290271.1"/>
    </source>
</evidence>
<sequence>MDGASVRLKDYPGLTMECGRHRLRQWSPSNKASRSETNIASSLNGFPGRAGLSPSPPTAPRSTHSN</sequence>
<reference evidence="2" key="1">
    <citation type="submission" date="2023-11" db="EMBL/GenBank/DDBJ databases">
        <title>Genome assemblies of two species of porcelain crab, Petrolisthes cinctipes and Petrolisthes manimaculis (Anomura: Porcellanidae).</title>
        <authorList>
            <person name="Angst P."/>
        </authorList>
    </citation>
    <scope>NUCLEOTIDE SEQUENCE</scope>
    <source>
        <strain evidence="2">PB745_02</strain>
        <tissue evidence="2">Gill</tissue>
    </source>
</reference>
<dbReference type="EMBL" id="JAWZYT010005543">
    <property type="protein sequence ID" value="KAK4290271.1"/>
    <property type="molecule type" value="Genomic_DNA"/>
</dbReference>
<gene>
    <name evidence="2" type="ORF">Pmani_036814</name>
</gene>
<evidence type="ECO:0000313" key="3">
    <source>
        <dbReference type="Proteomes" id="UP001292094"/>
    </source>
</evidence>
<accession>A0AAE1TMB4</accession>
<organism evidence="2 3">
    <name type="scientific">Petrolisthes manimaculis</name>
    <dbReference type="NCBI Taxonomy" id="1843537"/>
    <lineage>
        <taxon>Eukaryota</taxon>
        <taxon>Metazoa</taxon>
        <taxon>Ecdysozoa</taxon>
        <taxon>Arthropoda</taxon>
        <taxon>Crustacea</taxon>
        <taxon>Multicrustacea</taxon>
        <taxon>Malacostraca</taxon>
        <taxon>Eumalacostraca</taxon>
        <taxon>Eucarida</taxon>
        <taxon>Decapoda</taxon>
        <taxon>Pleocyemata</taxon>
        <taxon>Anomura</taxon>
        <taxon>Galatheoidea</taxon>
        <taxon>Porcellanidae</taxon>
        <taxon>Petrolisthes</taxon>
    </lineage>
</organism>